<proteinExistence type="inferred from homology"/>
<dbReference type="GO" id="GO:0046872">
    <property type="term" value="F:metal ion binding"/>
    <property type="evidence" value="ECO:0007669"/>
    <property type="project" value="InterPro"/>
</dbReference>
<organism evidence="5 6">
    <name type="scientific">Halorubrum salipaludis</name>
    <dbReference type="NCBI Taxonomy" id="2032630"/>
    <lineage>
        <taxon>Archaea</taxon>
        <taxon>Methanobacteriati</taxon>
        <taxon>Methanobacteriota</taxon>
        <taxon>Stenosarchaea group</taxon>
        <taxon>Halobacteria</taxon>
        <taxon>Halobacteriales</taxon>
        <taxon>Haloferacaceae</taxon>
        <taxon>Halorubrum</taxon>
    </lineage>
</organism>
<dbReference type="OrthoDB" id="50488at2157"/>
<name>A0A2A2FHZ3_9EURY</name>
<reference evidence="5 6" key="1">
    <citation type="submission" date="2017-08" db="EMBL/GenBank/DDBJ databases">
        <title>The strain WRN001 was isolated from Binhai saline alkaline soil, Tianjin, China.</title>
        <authorList>
            <person name="Liu D."/>
            <person name="Zhang G."/>
        </authorList>
    </citation>
    <scope>NUCLEOTIDE SEQUENCE [LARGE SCALE GENOMIC DNA]</scope>
    <source>
        <strain evidence="5 6">WN019</strain>
    </source>
</reference>
<dbReference type="Pfam" id="PF01297">
    <property type="entry name" value="ZnuA"/>
    <property type="match status" value="1"/>
</dbReference>
<dbReference type="PROSITE" id="PS51257">
    <property type="entry name" value="PROKAR_LIPOPROTEIN"/>
    <property type="match status" value="1"/>
</dbReference>
<dbReference type="InterPro" id="IPR006311">
    <property type="entry name" value="TAT_signal"/>
</dbReference>
<dbReference type="AlphaFoldDB" id="A0A2A2FHZ3"/>
<dbReference type="PANTHER" id="PTHR42953">
    <property type="entry name" value="HIGH-AFFINITY ZINC UPTAKE SYSTEM PROTEIN ZNUA-RELATED"/>
    <property type="match status" value="1"/>
</dbReference>
<feature type="compositionally biased region" description="Basic and acidic residues" evidence="4">
    <location>
        <begin position="135"/>
        <end position="145"/>
    </location>
</feature>
<evidence type="ECO:0000313" key="5">
    <source>
        <dbReference type="EMBL" id="PAU84209.1"/>
    </source>
</evidence>
<dbReference type="PANTHER" id="PTHR42953:SF3">
    <property type="entry name" value="HIGH-AFFINITY ZINC UPTAKE SYSTEM PROTEIN ZNUA"/>
    <property type="match status" value="1"/>
</dbReference>
<dbReference type="RefSeq" id="WP_095636563.1">
    <property type="nucleotide sequence ID" value="NZ_NSKC01000003.1"/>
</dbReference>
<dbReference type="Gene3D" id="3.40.50.1980">
    <property type="entry name" value="Nitrogenase molybdenum iron protein domain"/>
    <property type="match status" value="2"/>
</dbReference>
<feature type="region of interest" description="Disordered" evidence="4">
    <location>
        <begin position="135"/>
        <end position="164"/>
    </location>
</feature>
<evidence type="ECO:0000313" key="6">
    <source>
        <dbReference type="Proteomes" id="UP000218083"/>
    </source>
</evidence>
<dbReference type="SUPFAM" id="SSF53807">
    <property type="entry name" value="Helical backbone' metal receptor"/>
    <property type="match status" value="1"/>
</dbReference>
<dbReference type="EMBL" id="NSKC01000003">
    <property type="protein sequence ID" value="PAU84209.1"/>
    <property type="molecule type" value="Genomic_DNA"/>
</dbReference>
<evidence type="ECO:0000256" key="3">
    <source>
        <dbReference type="ARBA" id="ARBA00022729"/>
    </source>
</evidence>
<dbReference type="InterPro" id="IPR006127">
    <property type="entry name" value="ZnuA-like"/>
</dbReference>
<dbReference type="Proteomes" id="UP000218083">
    <property type="component" value="Unassembled WGS sequence"/>
</dbReference>
<evidence type="ECO:0000256" key="2">
    <source>
        <dbReference type="ARBA" id="ARBA00022448"/>
    </source>
</evidence>
<feature type="compositionally biased region" description="Acidic residues" evidence="4">
    <location>
        <begin position="146"/>
        <end position="164"/>
    </location>
</feature>
<protein>
    <submittedName>
        <fullName evidence="5">ABC transporter substrate-binding protein</fullName>
    </submittedName>
</protein>
<gene>
    <name evidence="5" type="ORF">CK500_07185</name>
</gene>
<keyword evidence="6" id="KW-1185">Reference proteome</keyword>
<dbReference type="GO" id="GO:0030001">
    <property type="term" value="P:metal ion transport"/>
    <property type="evidence" value="ECO:0007669"/>
    <property type="project" value="InterPro"/>
</dbReference>
<comment type="caution">
    <text evidence="5">The sequence shown here is derived from an EMBL/GenBank/DDBJ whole genome shotgun (WGS) entry which is preliminary data.</text>
</comment>
<dbReference type="PROSITE" id="PS51318">
    <property type="entry name" value="TAT"/>
    <property type="match status" value="1"/>
</dbReference>
<comment type="similarity">
    <text evidence="1">Belongs to the bacterial solute-binding protein 9 family.</text>
</comment>
<evidence type="ECO:0000256" key="1">
    <source>
        <dbReference type="ARBA" id="ARBA00011028"/>
    </source>
</evidence>
<keyword evidence="3" id="KW-0732">Signal</keyword>
<dbReference type="InterPro" id="IPR050492">
    <property type="entry name" value="Bact_metal-bind_prot9"/>
</dbReference>
<sequence>MTHTRRSVLRRGAGLAAAGTAASLAGCSDAAPGGSAEFDAGYAAFFTLNDWANQVAGEHASFEDPVDVGQLGHGWTPDGNLAADVASTDAFVYLDSSEFRWAQDLAATLENDYDTVAVIDGLADVEDDLLEWDHSHEEEGGNDEEHDHEEEDEHDHEDGSDEAQYDPHVWVDPVLAADIVDTIATGLGEADPDNADAYAANADAYIEELDAVDAAFQSIADEAARDVAVMAGHNSFQYLEARYGFRLHSPVGVSPQNEPTQSEIADTIELVNAEGIDAVLYDRFESPTLAESIVENSDATEALPVSPAGGTTREWNDAGYGYLEQMTEINVPAFERAFDAQ</sequence>
<keyword evidence="2" id="KW-0813">Transport</keyword>
<accession>A0A2A2FHZ3</accession>
<evidence type="ECO:0000256" key="4">
    <source>
        <dbReference type="SAM" id="MobiDB-lite"/>
    </source>
</evidence>